<dbReference type="PANTHER" id="PTHR30383">
    <property type="entry name" value="THIOESTERASE 1/PROTEASE 1/LYSOPHOSPHOLIPASE L1"/>
    <property type="match status" value="1"/>
</dbReference>
<proteinExistence type="predicted"/>
<comment type="caution">
    <text evidence="3">The sequence shown here is derived from an EMBL/GenBank/DDBJ whole genome shotgun (WGS) entry which is preliminary data.</text>
</comment>
<protein>
    <submittedName>
        <fullName evidence="3">SGNH/GDSL hydrolase family protein</fullName>
    </submittedName>
</protein>
<gene>
    <name evidence="3" type="ORF">POL72_13850</name>
</gene>
<dbReference type="RefSeq" id="WP_272095667.1">
    <property type="nucleotide sequence ID" value="NZ_JAQNDK010000001.1"/>
</dbReference>
<dbReference type="CDD" id="cd01833">
    <property type="entry name" value="XynB_like"/>
    <property type="match status" value="1"/>
</dbReference>
<feature type="domain" description="SGNH hydrolase-type esterase" evidence="2">
    <location>
        <begin position="121"/>
        <end position="311"/>
    </location>
</feature>
<dbReference type="Gene3D" id="3.40.50.1110">
    <property type="entry name" value="SGNH hydrolase"/>
    <property type="match status" value="1"/>
</dbReference>
<dbReference type="Pfam" id="PF13472">
    <property type="entry name" value="Lipase_GDSL_2"/>
    <property type="match status" value="1"/>
</dbReference>
<evidence type="ECO:0000259" key="2">
    <source>
        <dbReference type="Pfam" id="PF13472"/>
    </source>
</evidence>
<feature type="region of interest" description="Disordered" evidence="1">
    <location>
        <begin position="1"/>
        <end position="63"/>
    </location>
</feature>
<dbReference type="PANTHER" id="PTHR30383:SF5">
    <property type="entry name" value="SGNH HYDROLASE-TYPE ESTERASE DOMAIN-CONTAINING PROTEIN"/>
    <property type="match status" value="1"/>
</dbReference>
<evidence type="ECO:0000313" key="3">
    <source>
        <dbReference type="EMBL" id="MDC0678824.1"/>
    </source>
</evidence>
<dbReference type="InterPro" id="IPR036514">
    <property type="entry name" value="SGNH_hydro_sf"/>
</dbReference>
<evidence type="ECO:0000256" key="1">
    <source>
        <dbReference type="SAM" id="MobiDB-lite"/>
    </source>
</evidence>
<reference evidence="3 4" key="1">
    <citation type="submission" date="2023-01" db="EMBL/GenBank/DDBJ databases">
        <title>Minimal conservation of predation-associated metabolite biosynthetic gene clusters underscores biosynthetic potential of Myxococcota including descriptions for ten novel species: Archangium lansinium sp. nov., Myxococcus landrumus sp. nov., Nannocystis bai.</title>
        <authorList>
            <person name="Ahearne A."/>
            <person name="Stevens C."/>
            <person name="Dowd S."/>
        </authorList>
    </citation>
    <scope>NUCLEOTIDE SEQUENCE [LARGE SCALE GENOMIC DNA]</scope>
    <source>
        <strain evidence="3 4">WIWO2</strain>
    </source>
</reference>
<dbReference type="GO" id="GO:0016787">
    <property type="term" value="F:hydrolase activity"/>
    <property type="evidence" value="ECO:0007669"/>
    <property type="project" value="UniProtKB-KW"/>
</dbReference>
<keyword evidence="3" id="KW-0378">Hydrolase</keyword>
<dbReference type="InterPro" id="IPR013830">
    <property type="entry name" value="SGNH_hydro"/>
</dbReference>
<name>A0ABT5BZ66_9BACT</name>
<dbReference type="SUPFAM" id="SSF52266">
    <property type="entry name" value="SGNH hydrolase"/>
    <property type="match status" value="1"/>
</dbReference>
<dbReference type="EMBL" id="JAQNDK010000001">
    <property type="protein sequence ID" value="MDC0678824.1"/>
    <property type="molecule type" value="Genomic_DNA"/>
</dbReference>
<feature type="compositionally biased region" description="Low complexity" evidence="1">
    <location>
        <begin position="13"/>
        <end position="34"/>
    </location>
</feature>
<feature type="compositionally biased region" description="Low complexity" evidence="1">
    <location>
        <begin position="44"/>
        <end position="54"/>
    </location>
</feature>
<keyword evidence="4" id="KW-1185">Reference proteome</keyword>
<dbReference type="Proteomes" id="UP001217485">
    <property type="component" value="Unassembled WGS sequence"/>
</dbReference>
<feature type="region of interest" description="Disordered" evidence="1">
    <location>
        <begin position="82"/>
        <end position="101"/>
    </location>
</feature>
<accession>A0ABT5BZ66</accession>
<organism evidence="3 4">
    <name type="scientific">Sorangium atrum</name>
    <dbReference type="NCBI Taxonomy" id="2995308"/>
    <lineage>
        <taxon>Bacteria</taxon>
        <taxon>Pseudomonadati</taxon>
        <taxon>Myxococcota</taxon>
        <taxon>Polyangia</taxon>
        <taxon>Polyangiales</taxon>
        <taxon>Polyangiaceae</taxon>
        <taxon>Sorangium</taxon>
    </lineage>
</organism>
<dbReference type="InterPro" id="IPR051532">
    <property type="entry name" value="Ester_Hydrolysis_Enzymes"/>
</dbReference>
<evidence type="ECO:0000313" key="4">
    <source>
        <dbReference type="Proteomes" id="UP001217485"/>
    </source>
</evidence>
<sequence length="326" mass="32256">MLLVAACSDDADSPGTTTGGTASTASSETTSGSGTAAGGGSPGSSGSSATSGGAANAGGGGTAGGGTGGAGGAGSGGMGGGSDGVGGTAGEGGGAGGSAGAGGGPAFQPCPASGSCKIMPFGDSITQGFNVAGGYRAPLFHLALEANRDITFVGSASDYSVPMVDGVTFPRNHEGHGGWTIEGNNGIAQLVGTSIPNYKPNIITLMIGTNDINGNINLADAPNRLGKLLDSIFMRDPNILVVLAQIVPTRTDGTNNNVKAYNAAMPDLVSTRVSKGQHIVLVDMYTAFTNDPNYKQSLFADNLHPNQAGYNRMAEVWFQALSPYLR</sequence>